<gene>
    <name evidence="5 6" type="primary">tatC</name>
    <name evidence="6" type="ORF">FPZ44_01375</name>
</gene>
<evidence type="ECO:0000256" key="2">
    <source>
        <dbReference type="ARBA" id="ARBA00022692"/>
    </source>
</evidence>
<name>A0A559IW69_9BACL</name>
<dbReference type="RefSeq" id="WP_144986705.1">
    <property type="nucleotide sequence ID" value="NZ_VNJK01000001.1"/>
</dbReference>
<dbReference type="Pfam" id="PF00902">
    <property type="entry name" value="TatC"/>
    <property type="match status" value="1"/>
</dbReference>
<keyword evidence="5" id="KW-0653">Protein transport</keyword>
<comment type="subcellular location">
    <subcellularLocation>
        <location evidence="5">Cell membrane</location>
        <topology evidence="5">Multi-pass membrane protein</topology>
    </subcellularLocation>
    <subcellularLocation>
        <location evidence="1">Membrane</location>
        <topology evidence="1">Multi-pass membrane protein</topology>
    </subcellularLocation>
</comment>
<feature type="transmembrane region" description="Helical" evidence="5">
    <location>
        <begin position="153"/>
        <end position="183"/>
    </location>
</feature>
<dbReference type="PANTHER" id="PTHR30371">
    <property type="entry name" value="SEC-INDEPENDENT PROTEIN TRANSLOCASE PROTEIN TATC"/>
    <property type="match status" value="1"/>
</dbReference>
<comment type="caution">
    <text evidence="6">The sequence shown here is derived from an EMBL/GenBank/DDBJ whole genome shotgun (WGS) entry which is preliminary data.</text>
</comment>
<dbReference type="InterPro" id="IPR019820">
    <property type="entry name" value="Sec-indep_translocase_CS"/>
</dbReference>
<feature type="transmembrane region" description="Helical" evidence="5">
    <location>
        <begin position="195"/>
        <end position="212"/>
    </location>
</feature>
<keyword evidence="5" id="KW-0811">Translocation</keyword>
<keyword evidence="2 5" id="KW-0812">Transmembrane</keyword>
<dbReference type="GO" id="GO:0065002">
    <property type="term" value="P:intracellular protein transmembrane transport"/>
    <property type="evidence" value="ECO:0007669"/>
    <property type="project" value="TreeGrafter"/>
</dbReference>
<evidence type="ECO:0000313" key="6">
    <source>
        <dbReference type="EMBL" id="TVX91826.1"/>
    </source>
</evidence>
<dbReference type="AlphaFoldDB" id="A0A559IW69"/>
<keyword evidence="4 5" id="KW-0472">Membrane</keyword>
<dbReference type="PRINTS" id="PR01840">
    <property type="entry name" value="TATCFAMILY"/>
</dbReference>
<sequence>MSQDTEQQLSVIEHITELRRRIMYIVAVLVAGLIGGFFLAEPLFQYVISRPPADTYTFKSFSPWDGVGIYMKFAFLVALSLTLPFIMYQLWAFVCPGLREHERKATLKYIPFVFVLFIAGMCFAYYIVAPMAFQFTANVNQQLGLQELYGITHYLTFLFNLVLPMALLFELPLVIMFLTAIRILNPLRLRKMRRFAYFGLVLIGVSISPPDFISDFLITIPLILLYEFSVLLSSFIYRNQLARDKAWEEEFEAGHPHSVS</sequence>
<dbReference type="PROSITE" id="PS01218">
    <property type="entry name" value="TATC"/>
    <property type="match status" value="1"/>
</dbReference>
<dbReference type="GO" id="GO:0033281">
    <property type="term" value="C:TAT protein transport complex"/>
    <property type="evidence" value="ECO:0007669"/>
    <property type="project" value="UniProtKB-UniRule"/>
</dbReference>
<keyword evidence="5" id="KW-0813">Transport</keyword>
<dbReference type="HAMAP" id="MF_00902">
    <property type="entry name" value="TatC"/>
    <property type="match status" value="1"/>
</dbReference>
<keyword evidence="3 5" id="KW-1133">Transmembrane helix</keyword>
<reference evidence="6 7" key="1">
    <citation type="submission" date="2019-07" db="EMBL/GenBank/DDBJ databases">
        <authorList>
            <person name="Kim J."/>
        </authorList>
    </citation>
    <scope>NUCLEOTIDE SEQUENCE [LARGE SCALE GENOMIC DNA]</scope>
    <source>
        <strain evidence="6 7">N4</strain>
    </source>
</reference>
<proteinExistence type="inferred from homology"/>
<dbReference type="NCBIfam" id="TIGR00945">
    <property type="entry name" value="tatC"/>
    <property type="match status" value="1"/>
</dbReference>
<feature type="transmembrane region" description="Helical" evidence="5">
    <location>
        <begin position="109"/>
        <end position="133"/>
    </location>
</feature>
<dbReference type="GO" id="GO:0043953">
    <property type="term" value="P:protein transport by the Tat complex"/>
    <property type="evidence" value="ECO:0007669"/>
    <property type="project" value="UniProtKB-UniRule"/>
</dbReference>
<feature type="transmembrane region" description="Helical" evidence="5">
    <location>
        <begin position="68"/>
        <end position="88"/>
    </location>
</feature>
<keyword evidence="5" id="KW-1003">Cell membrane</keyword>
<comment type="subunit">
    <text evidence="5">Forms a complex with TatA.</text>
</comment>
<dbReference type="Proteomes" id="UP000318102">
    <property type="component" value="Unassembled WGS sequence"/>
</dbReference>
<dbReference type="EMBL" id="VNJK01000001">
    <property type="protein sequence ID" value="TVX91826.1"/>
    <property type="molecule type" value="Genomic_DNA"/>
</dbReference>
<evidence type="ECO:0000256" key="4">
    <source>
        <dbReference type="ARBA" id="ARBA00023136"/>
    </source>
</evidence>
<evidence type="ECO:0000313" key="7">
    <source>
        <dbReference type="Proteomes" id="UP000318102"/>
    </source>
</evidence>
<organism evidence="6 7">
    <name type="scientific">Paenibacillus agilis</name>
    <dbReference type="NCBI Taxonomy" id="3020863"/>
    <lineage>
        <taxon>Bacteria</taxon>
        <taxon>Bacillati</taxon>
        <taxon>Bacillota</taxon>
        <taxon>Bacilli</taxon>
        <taxon>Bacillales</taxon>
        <taxon>Paenibacillaceae</taxon>
        <taxon>Paenibacillus</taxon>
    </lineage>
</organism>
<evidence type="ECO:0000256" key="3">
    <source>
        <dbReference type="ARBA" id="ARBA00022989"/>
    </source>
</evidence>
<dbReference type="InterPro" id="IPR002033">
    <property type="entry name" value="TatC"/>
</dbReference>
<feature type="transmembrane region" description="Helical" evidence="5">
    <location>
        <begin position="218"/>
        <end position="237"/>
    </location>
</feature>
<comment type="function">
    <text evidence="5">Part of the twin-arginine translocation (Tat) system that transports large folded proteins containing a characteristic twin-arginine motif in their signal peptide across membranes.</text>
</comment>
<protein>
    <recommendedName>
        <fullName evidence="5">Sec-independent protein translocase protein TatC</fullName>
    </recommendedName>
</protein>
<dbReference type="PANTHER" id="PTHR30371:SF4">
    <property type="entry name" value="SEC-INDEPENDENT PROTEIN TRANSLOCASE PROTEIN TATCD"/>
    <property type="match status" value="1"/>
</dbReference>
<keyword evidence="7" id="KW-1185">Reference proteome</keyword>
<dbReference type="GO" id="GO:0009977">
    <property type="term" value="F:proton motive force dependent protein transmembrane transporter activity"/>
    <property type="evidence" value="ECO:0007669"/>
    <property type="project" value="TreeGrafter"/>
</dbReference>
<evidence type="ECO:0000256" key="5">
    <source>
        <dbReference type="HAMAP-Rule" id="MF_00902"/>
    </source>
</evidence>
<accession>A0A559IW69</accession>
<comment type="similarity">
    <text evidence="5">Belongs to the TatC family.</text>
</comment>
<evidence type="ECO:0000256" key="1">
    <source>
        <dbReference type="ARBA" id="ARBA00004141"/>
    </source>
</evidence>
<feature type="transmembrane region" description="Helical" evidence="5">
    <location>
        <begin position="22"/>
        <end position="48"/>
    </location>
</feature>
<dbReference type="OrthoDB" id="9777044at2"/>